<evidence type="ECO:0000313" key="5">
    <source>
        <dbReference type="EMBL" id="KAJ2926645.1"/>
    </source>
</evidence>
<dbReference type="CDD" id="cd00882">
    <property type="entry name" value="Ras_like_GTPase"/>
    <property type="match status" value="1"/>
</dbReference>
<evidence type="ECO:0008006" key="7">
    <source>
        <dbReference type="Google" id="ProtNLM"/>
    </source>
</evidence>
<feature type="domain" description="G" evidence="4">
    <location>
        <begin position="399"/>
        <end position="470"/>
    </location>
</feature>
<dbReference type="SUPFAM" id="SSF52540">
    <property type="entry name" value="P-loop containing nucleoside triphosphate hydrolases"/>
    <property type="match status" value="1"/>
</dbReference>
<comment type="caution">
    <text evidence="5">The sequence shown here is derived from an EMBL/GenBank/DDBJ whole genome shotgun (WGS) entry which is preliminary data.</text>
</comment>
<organism evidence="5 6">
    <name type="scientific">Candolleomyces eurysporus</name>
    <dbReference type="NCBI Taxonomy" id="2828524"/>
    <lineage>
        <taxon>Eukaryota</taxon>
        <taxon>Fungi</taxon>
        <taxon>Dikarya</taxon>
        <taxon>Basidiomycota</taxon>
        <taxon>Agaricomycotina</taxon>
        <taxon>Agaricomycetes</taxon>
        <taxon>Agaricomycetidae</taxon>
        <taxon>Agaricales</taxon>
        <taxon>Agaricineae</taxon>
        <taxon>Psathyrellaceae</taxon>
        <taxon>Candolleomyces</taxon>
    </lineage>
</organism>
<keyword evidence="6" id="KW-1185">Reference proteome</keyword>
<dbReference type="SUPFAM" id="SSF51430">
    <property type="entry name" value="NAD(P)-linked oxidoreductase"/>
    <property type="match status" value="1"/>
</dbReference>
<keyword evidence="1" id="KW-0521">NADP</keyword>
<dbReference type="InterPro" id="IPR050523">
    <property type="entry name" value="AKR_Detox_Biosynth"/>
</dbReference>
<dbReference type="PANTHER" id="PTHR43364:SF7">
    <property type="entry name" value="NADP-DEPENDENT OXIDOREDUCTASE DOMAIN-CONTAINING PROTEIN-RELATED"/>
    <property type="match status" value="1"/>
</dbReference>
<evidence type="ECO:0000259" key="4">
    <source>
        <dbReference type="Pfam" id="PF01926"/>
    </source>
</evidence>
<dbReference type="Pfam" id="PF01926">
    <property type="entry name" value="MMR_HSR1"/>
    <property type="match status" value="1"/>
</dbReference>
<dbReference type="OrthoDB" id="48988at2759"/>
<evidence type="ECO:0000259" key="3">
    <source>
        <dbReference type="Pfam" id="PF00248"/>
    </source>
</evidence>
<evidence type="ECO:0000313" key="6">
    <source>
        <dbReference type="Proteomes" id="UP001140091"/>
    </source>
</evidence>
<dbReference type="Proteomes" id="UP001140091">
    <property type="component" value="Unassembled WGS sequence"/>
</dbReference>
<protein>
    <recommendedName>
        <fullName evidence="7">NADP-dependent oxidoreductase domain-containing protein</fullName>
    </recommendedName>
</protein>
<dbReference type="Pfam" id="PF00248">
    <property type="entry name" value="Aldo_ket_red"/>
    <property type="match status" value="1"/>
</dbReference>
<dbReference type="Gene3D" id="3.40.50.300">
    <property type="entry name" value="P-loop containing nucleotide triphosphate hydrolases"/>
    <property type="match status" value="1"/>
</dbReference>
<evidence type="ECO:0000256" key="2">
    <source>
        <dbReference type="ARBA" id="ARBA00038157"/>
    </source>
</evidence>
<dbReference type="InterPro" id="IPR036812">
    <property type="entry name" value="NAD(P)_OxRdtase_dom_sf"/>
</dbReference>
<dbReference type="GO" id="GO:0005525">
    <property type="term" value="F:GTP binding"/>
    <property type="evidence" value="ECO:0007669"/>
    <property type="project" value="InterPro"/>
</dbReference>
<proteinExistence type="inferred from homology"/>
<dbReference type="EMBL" id="JANBPK010001051">
    <property type="protein sequence ID" value="KAJ2926645.1"/>
    <property type="molecule type" value="Genomic_DNA"/>
</dbReference>
<reference evidence="5" key="1">
    <citation type="submission" date="2022-06" db="EMBL/GenBank/DDBJ databases">
        <title>Genome Sequence of Candolleomyces eurysporus.</title>
        <authorList>
            <person name="Buettner E."/>
        </authorList>
    </citation>
    <scope>NUCLEOTIDE SEQUENCE</scope>
    <source>
        <strain evidence="5">VTCC 930004</strain>
    </source>
</reference>
<feature type="non-terminal residue" evidence="5">
    <location>
        <position position="664"/>
    </location>
</feature>
<name>A0A9W8MC75_9AGAR</name>
<dbReference type="AlphaFoldDB" id="A0A9W8MC75"/>
<comment type="similarity">
    <text evidence="2">Belongs to the aldo/keto reductase family. Aldo/keto reductase 2 subfamily.</text>
</comment>
<accession>A0A9W8MC75</accession>
<dbReference type="InterPro" id="IPR006073">
    <property type="entry name" value="GTP-bd"/>
</dbReference>
<dbReference type="InterPro" id="IPR023210">
    <property type="entry name" value="NADP_OxRdtase_dom"/>
</dbReference>
<gene>
    <name evidence="5" type="ORF">H1R20_g10456</name>
</gene>
<feature type="domain" description="NADP-dependent oxidoreductase" evidence="3">
    <location>
        <begin position="8"/>
        <end position="318"/>
    </location>
</feature>
<dbReference type="Gene3D" id="3.20.20.100">
    <property type="entry name" value="NADP-dependent oxidoreductase domain"/>
    <property type="match status" value="1"/>
</dbReference>
<dbReference type="InterPro" id="IPR027417">
    <property type="entry name" value="P-loop_NTPase"/>
</dbReference>
<dbReference type="PANTHER" id="PTHR43364">
    <property type="entry name" value="NADH-SPECIFIC METHYLGLYOXAL REDUCTASE-RELATED"/>
    <property type="match status" value="1"/>
</dbReference>
<sequence>MAGVHVSPMALGAMSIGDQWEKFGFGSMTKEDSFKLLDAYVDLGGNFIDTANNYQSESSEMFIGEWAEARGIRDQLFIATKYTHNPKLWDPSVNQKVMWSGNSIKSMHLTIESSLKKLRTSYIDLFYVHYWDFTTSIPELMHALHALVTTRKVLYLGISDTPAWVVTKANQYARCNALTPFCIYQGMWNVMERSFERDIIPMARDEGMALAPWGVLAQGKIRSDAEEEKRRQTGEGGRSVYAGWERTESEKKICRALEEVAKEVGAQSITAVAIAYVMHKTRYVFPVIGGRKVEHLVSNLEALEITLTSEHIKAIESVVPFDLGFPGAIFGDGTFYGSRTLASGHREIWPIAQPILPLIWAARFKIIMQGPPTLRGLESLRKDGDVFLEDLAEKEDIAILVVGPTAAGKSTFINNILRKTKSKQMARVSDGLTSCTDRLVQYRIGLPDDPTTQDQTRRVNVVLVDTPSLDRGSVPEDAFEILRQIAVWLASLHASGLNVGAIVFMYPIYRPGRLTNIDIASFRVFRKLCGSRNFLRIIAVTTKWDKCAKDEGEKREKHIWSEFWKGLYCNEPIQVHRLCDTIESAWAVLRFITTSVAQRPSTDPLTIQKEIVVKGKALMDTEAAQVLASVLSNQDDGKRTYFPPDRVNLQASFLALVYVDVFDY</sequence>
<evidence type="ECO:0000256" key="1">
    <source>
        <dbReference type="ARBA" id="ARBA00022857"/>
    </source>
</evidence>